<dbReference type="Proteomes" id="UP001431131">
    <property type="component" value="Unassembled WGS sequence"/>
</dbReference>
<evidence type="ECO:0000256" key="2">
    <source>
        <dbReference type="ARBA" id="ARBA00022840"/>
    </source>
</evidence>
<feature type="domain" description="ABC transporter" evidence="3">
    <location>
        <begin position="2"/>
        <end position="225"/>
    </location>
</feature>
<protein>
    <submittedName>
        <fullName evidence="4">ABC transporter ATP-binding protein</fullName>
    </submittedName>
</protein>
<dbReference type="RefSeq" id="WP_240257591.1">
    <property type="nucleotide sequence ID" value="NZ_JAKTTI010000049.1"/>
</dbReference>
<reference evidence="4" key="1">
    <citation type="submission" date="2022-02" db="EMBL/GenBank/DDBJ databases">
        <title>Fredinandcohnia quinoae sp. nov. isolated from Chenopodium quinoa seeds.</title>
        <authorList>
            <person name="Saati-Santamaria Z."/>
            <person name="Flores-Felix J.D."/>
            <person name="Igual J.M."/>
            <person name="Velazquez E."/>
            <person name="Garcia-Fraile P."/>
            <person name="Martinez-Molina E."/>
        </authorList>
    </citation>
    <scope>NUCLEOTIDE SEQUENCE</scope>
    <source>
        <strain evidence="4">SECRCQ15</strain>
    </source>
</reference>
<dbReference type="CDD" id="cd03230">
    <property type="entry name" value="ABC_DR_subfamily_A"/>
    <property type="match status" value="1"/>
</dbReference>
<dbReference type="SMART" id="SM00382">
    <property type="entry name" value="AAA"/>
    <property type="match status" value="1"/>
</dbReference>
<dbReference type="InterPro" id="IPR003593">
    <property type="entry name" value="AAA+_ATPase"/>
</dbReference>
<accession>A0AAW5EDY1</accession>
<evidence type="ECO:0000313" key="4">
    <source>
        <dbReference type="EMBL" id="MCH1627671.1"/>
    </source>
</evidence>
<gene>
    <name evidence="4" type="ORF">MJG50_20235</name>
</gene>
<dbReference type="Gene3D" id="3.40.50.300">
    <property type="entry name" value="P-loop containing nucleotide triphosphate hydrolases"/>
    <property type="match status" value="1"/>
</dbReference>
<dbReference type="AlphaFoldDB" id="A0AAW5EDY1"/>
<proteinExistence type="predicted"/>
<organism evidence="4 5">
    <name type="scientific">Fredinandcohnia quinoae</name>
    <dbReference type="NCBI Taxonomy" id="2918902"/>
    <lineage>
        <taxon>Bacteria</taxon>
        <taxon>Bacillati</taxon>
        <taxon>Bacillota</taxon>
        <taxon>Bacilli</taxon>
        <taxon>Bacillales</taxon>
        <taxon>Bacillaceae</taxon>
        <taxon>Fredinandcohnia</taxon>
    </lineage>
</organism>
<keyword evidence="1" id="KW-0547">Nucleotide-binding</keyword>
<evidence type="ECO:0000313" key="5">
    <source>
        <dbReference type="Proteomes" id="UP001431131"/>
    </source>
</evidence>
<keyword evidence="5" id="KW-1185">Reference proteome</keyword>
<dbReference type="Pfam" id="PF00005">
    <property type="entry name" value="ABC_tran"/>
    <property type="match status" value="1"/>
</dbReference>
<dbReference type="SUPFAM" id="SSF52540">
    <property type="entry name" value="P-loop containing nucleoside triphosphate hydrolases"/>
    <property type="match status" value="1"/>
</dbReference>
<dbReference type="PANTHER" id="PTHR43158">
    <property type="entry name" value="SKFA PEPTIDE EXPORT ATP-BINDING PROTEIN SKFE"/>
    <property type="match status" value="1"/>
</dbReference>
<dbReference type="InterPro" id="IPR003439">
    <property type="entry name" value="ABC_transporter-like_ATP-bd"/>
</dbReference>
<keyword evidence="2 4" id="KW-0067">ATP-binding</keyword>
<dbReference type="GO" id="GO:0016887">
    <property type="term" value="F:ATP hydrolysis activity"/>
    <property type="evidence" value="ECO:0007669"/>
    <property type="project" value="InterPro"/>
</dbReference>
<evidence type="ECO:0000259" key="3">
    <source>
        <dbReference type="PROSITE" id="PS50893"/>
    </source>
</evidence>
<evidence type="ECO:0000256" key="1">
    <source>
        <dbReference type="ARBA" id="ARBA00022741"/>
    </source>
</evidence>
<dbReference type="EMBL" id="JAKTTI010000049">
    <property type="protein sequence ID" value="MCH1627671.1"/>
    <property type="molecule type" value="Genomic_DNA"/>
</dbReference>
<comment type="caution">
    <text evidence="4">The sequence shown here is derived from an EMBL/GenBank/DDBJ whole genome shotgun (WGS) entry which is preliminary data.</text>
</comment>
<dbReference type="GO" id="GO:0005524">
    <property type="term" value="F:ATP binding"/>
    <property type="evidence" value="ECO:0007669"/>
    <property type="project" value="UniProtKB-KW"/>
</dbReference>
<dbReference type="PANTHER" id="PTHR43158:SF1">
    <property type="entry name" value="ABC TRANSPORTER, ATP-BINDING PROTEIN"/>
    <property type="match status" value="1"/>
</dbReference>
<sequence>MITLKNVTKKYQGRLVVNNFSLTLESGRIIGLLGSNGSGKSTTLKMIAGLVQPTSGSILINNEKLSRRSCRDIAYLSEHDTLYPFFTVIQIVQFYASQFKDFSIDKAIEILQFLNVNPSDKVKHLSKGSKGRVKIALTLARKAPFLLMDEPLSGLDPMVRESILKGLISFLDIENQTLIISTHEVNEVEFILDSVILIKNGNLIDFIDVDTLREREGKSVLEWMKQNFTNC</sequence>
<dbReference type="PROSITE" id="PS50893">
    <property type="entry name" value="ABC_TRANSPORTER_2"/>
    <property type="match status" value="1"/>
</dbReference>
<dbReference type="InterPro" id="IPR027417">
    <property type="entry name" value="P-loop_NTPase"/>
</dbReference>
<name>A0AAW5EDY1_9BACI</name>